<keyword evidence="10" id="KW-0675">Receptor</keyword>
<dbReference type="GO" id="GO:0043235">
    <property type="term" value="C:receptor complex"/>
    <property type="evidence" value="ECO:0007669"/>
    <property type="project" value="TreeGrafter"/>
</dbReference>
<dbReference type="InterPro" id="IPR038126">
    <property type="entry name" value="RAMP_sf"/>
</dbReference>
<comment type="subcellular location">
    <subcellularLocation>
        <location evidence="1">Cell membrane</location>
        <topology evidence="1">Single-pass type I membrane protein</topology>
    </subcellularLocation>
</comment>
<evidence type="ECO:0000256" key="2">
    <source>
        <dbReference type="ARBA" id="ARBA00007087"/>
    </source>
</evidence>
<keyword evidence="7 13" id="KW-1133">Transmembrane helix</keyword>
<keyword evidence="5 13" id="KW-0812">Transmembrane</keyword>
<dbReference type="GO" id="GO:0009986">
    <property type="term" value="C:cell surface"/>
    <property type="evidence" value="ECO:0007669"/>
    <property type="project" value="TreeGrafter"/>
</dbReference>
<feature type="transmembrane region" description="Helical" evidence="13">
    <location>
        <begin position="139"/>
        <end position="161"/>
    </location>
</feature>
<dbReference type="Gene3D" id="1.10.150.510">
    <property type="entry name" value="Receptor activity modifying family"/>
    <property type="match status" value="1"/>
</dbReference>
<dbReference type="GO" id="GO:0007186">
    <property type="term" value="P:G protein-coupled receptor signaling pathway"/>
    <property type="evidence" value="ECO:0007669"/>
    <property type="project" value="TreeGrafter"/>
</dbReference>
<dbReference type="STRING" id="1676925.ENSPKIP00000013981"/>
<dbReference type="Ensembl" id="ENSPKIT00000038415.1">
    <property type="protein sequence ID" value="ENSPKIP00000013981.1"/>
    <property type="gene ID" value="ENSPKIG00000001210.1"/>
</dbReference>
<dbReference type="Proteomes" id="UP000261540">
    <property type="component" value="Unplaced"/>
</dbReference>
<dbReference type="AlphaFoldDB" id="A0A3B3R8M5"/>
<dbReference type="Pfam" id="PF04901">
    <property type="entry name" value="RAMP"/>
    <property type="match status" value="1"/>
</dbReference>
<dbReference type="OrthoDB" id="9940331at2759"/>
<keyword evidence="6" id="KW-0732">Signal</keyword>
<feature type="transmembrane region" description="Helical" evidence="13">
    <location>
        <begin position="12"/>
        <end position="32"/>
    </location>
</feature>
<evidence type="ECO:0000256" key="5">
    <source>
        <dbReference type="ARBA" id="ARBA00022692"/>
    </source>
</evidence>
<evidence type="ECO:0000256" key="1">
    <source>
        <dbReference type="ARBA" id="ARBA00004251"/>
    </source>
</evidence>
<evidence type="ECO:0000256" key="12">
    <source>
        <dbReference type="ARBA" id="ARBA00041072"/>
    </source>
</evidence>
<evidence type="ECO:0000256" key="6">
    <source>
        <dbReference type="ARBA" id="ARBA00022729"/>
    </source>
</evidence>
<dbReference type="GO" id="GO:0032870">
    <property type="term" value="P:cellular response to hormone stimulus"/>
    <property type="evidence" value="ECO:0007669"/>
    <property type="project" value="TreeGrafter"/>
</dbReference>
<keyword evidence="4" id="KW-1003">Cell membrane</keyword>
<evidence type="ECO:0000313" key="15">
    <source>
        <dbReference type="Proteomes" id="UP000261540"/>
    </source>
</evidence>
<evidence type="ECO:0000256" key="4">
    <source>
        <dbReference type="ARBA" id="ARBA00022475"/>
    </source>
</evidence>
<evidence type="ECO:0000256" key="7">
    <source>
        <dbReference type="ARBA" id="ARBA00022989"/>
    </source>
</evidence>
<dbReference type="PANTHER" id="PTHR14076:SF2">
    <property type="entry name" value="RECEPTOR ACTIVITY-MODIFYING PROTEIN 3"/>
    <property type="match status" value="1"/>
</dbReference>
<keyword evidence="8 13" id="KW-0472">Membrane</keyword>
<evidence type="ECO:0000256" key="8">
    <source>
        <dbReference type="ARBA" id="ARBA00023136"/>
    </source>
</evidence>
<sequence>MNAEIIMDTNTYLVLKLYVVGIMANTLMTTGLSATENIDTRPKIRTSRCNETMLLMEMERCGDQFKKHMLKVDQMKWCNLTHFIRDYNIFSYCTEQSSESMGCYWPNPLVESYIIHIHKLFFSNCTLDHIIWVDPPDNLLIILIFVPVFLTLSMIALVVWCSRRSDTLA</sequence>
<dbReference type="GO" id="GO:0006816">
    <property type="term" value="P:calcium ion transport"/>
    <property type="evidence" value="ECO:0007669"/>
    <property type="project" value="TreeGrafter"/>
</dbReference>
<keyword evidence="3" id="KW-0813">Transport</keyword>
<dbReference type="GeneTree" id="ENSGT00940000161026"/>
<comment type="similarity">
    <text evidence="2">Belongs to the RAMP family.</text>
</comment>
<evidence type="ECO:0000313" key="14">
    <source>
        <dbReference type="Ensembl" id="ENSPKIP00000013981.1"/>
    </source>
</evidence>
<keyword evidence="9" id="KW-1015">Disulfide bond</keyword>
<name>A0A3B3R8M5_9TELE</name>
<dbReference type="GO" id="GO:0015026">
    <property type="term" value="F:coreceptor activity"/>
    <property type="evidence" value="ECO:0007669"/>
    <property type="project" value="InterPro"/>
</dbReference>
<accession>A0A3B3R8M5</accession>
<dbReference type="GO" id="GO:0006886">
    <property type="term" value="P:intracellular protein transport"/>
    <property type="evidence" value="ECO:0007669"/>
    <property type="project" value="InterPro"/>
</dbReference>
<evidence type="ECO:0000256" key="3">
    <source>
        <dbReference type="ARBA" id="ARBA00022448"/>
    </source>
</evidence>
<reference evidence="14" key="1">
    <citation type="submission" date="2025-08" db="UniProtKB">
        <authorList>
            <consortium name="Ensembl"/>
        </authorList>
    </citation>
    <scope>IDENTIFICATION</scope>
</reference>
<organism evidence="14 15">
    <name type="scientific">Paramormyrops kingsleyae</name>
    <dbReference type="NCBI Taxonomy" id="1676925"/>
    <lineage>
        <taxon>Eukaryota</taxon>
        <taxon>Metazoa</taxon>
        <taxon>Chordata</taxon>
        <taxon>Craniata</taxon>
        <taxon>Vertebrata</taxon>
        <taxon>Euteleostomi</taxon>
        <taxon>Actinopterygii</taxon>
        <taxon>Neopterygii</taxon>
        <taxon>Teleostei</taxon>
        <taxon>Osteoglossocephala</taxon>
        <taxon>Osteoglossomorpha</taxon>
        <taxon>Osteoglossiformes</taxon>
        <taxon>Mormyridae</taxon>
        <taxon>Paramormyrops</taxon>
    </lineage>
</organism>
<protein>
    <recommendedName>
        <fullName evidence="12">Receptor activity-modifying protein 3</fullName>
    </recommendedName>
</protein>
<evidence type="ECO:0000256" key="11">
    <source>
        <dbReference type="ARBA" id="ARBA00023180"/>
    </source>
</evidence>
<evidence type="ECO:0000256" key="13">
    <source>
        <dbReference type="SAM" id="Phobius"/>
    </source>
</evidence>
<dbReference type="GO" id="GO:0072659">
    <property type="term" value="P:protein localization to plasma membrane"/>
    <property type="evidence" value="ECO:0007669"/>
    <property type="project" value="TreeGrafter"/>
</dbReference>
<dbReference type="PANTHER" id="PTHR14076">
    <property type="entry name" value="RECEPTOR ACTIVITY MODIFYING PROTEIN RAMP"/>
    <property type="match status" value="1"/>
</dbReference>
<dbReference type="GO" id="GO:0008277">
    <property type="term" value="P:regulation of G protein-coupled receptor signaling pathway"/>
    <property type="evidence" value="ECO:0007669"/>
    <property type="project" value="InterPro"/>
</dbReference>
<keyword evidence="15" id="KW-1185">Reference proteome</keyword>
<evidence type="ECO:0000256" key="10">
    <source>
        <dbReference type="ARBA" id="ARBA00023170"/>
    </source>
</evidence>
<proteinExistence type="inferred from homology"/>
<dbReference type="GO" id="GO:0031623">
    <property type="term" value="P:receptor internalization"/>
    <property type="evidence" value="ECO:0007669"/>
    <property type="project" value="TreeGrafter"/>
</dbReference>
<dbReference type="InterPro" id="IPR006985">
    <property type="entry name" value="RAMP"/>
</dbReference>
<reference evidence="14" key="2">
    <citation type="submission" date="2025-09" db="UniProtKB">
        <authorList>
            <consortium name="Ensembl"/>
        </authorList>
    </citation>
    <scope>IDENTIFICATION</scope>
</reference>
<keyword evidence="11" id="KW-0325">Glycoprotein</keyword>
<evidence type="ECO:0000256" key="9">
    <source>
        <dbReference type="ARBA" id="ARBA00023157"/>
    </source>
</evidence>
<dbReference type="GO" id="GO:0005886">
    <property type="term" value="C:plasma membrane"/>
    <property type="evidence" value="ECO:0007669"/>
    <property type="project" value="UniProtKB-SubCell"/>
</dbReference>